<feature type="region of interest" description="Disordered" evidence="1">
    <location>
        <begin position="1"/>
        <end position="39"/>
    </location>
</feature>
<sequence>MKRAAESKGGRGGRNERKSAEKRTKGWERAQLSGNPDRLEAHLLVLQHKRES</sequence>
<protein>
    <submittedName>
        <fullName evidence="3">Uncharacterized protein</fullName>
    </submittedName>
</protein>
<evidence type="ECO:0000256" key="1">
    <source>
        <dbReference type="SAM" id="MobiDB-lite"/>
    </source>
</evidence>
<reference evidence="3" key="3">
    <citation type="submission" date="2015-02" db="EMBL/GenBank/DDBJ databases">
        <title>Evolutionary Origins and Diversification of the Mycorrhizal Mutualists.</title>
        <authorList>
            <consortium name="DOE Joint Genome Institute"/>
            <consortium name="Mycorrhizal Genomics Consortium"/>
            <person name="Kohler A."/>
            <person name="Kuo A."/>
            <person name="Nagy L.G."/>
            <person name="Floudas D."/>
            <person name="Copeland A."/>
            <person name="Barry K.W."/>
            <person name="Cichocki N."/>
            <person name="Veneault-Fourrey C."/>
            <person name="LaButti K."/>
            <person name="Lindquist E.A."/>
            <person name="Lipzen A."/>
            <person name="Lundell T."/>
            <person name="Morin E."/>
            <person name="Murat C."/>
            <person name="Riley R."/>
            <person name="Ohm R."/>
            <person name="Sun H."/>
            <person name="Tunlid A."/>
            <person name="Henrissat B."/>
            <person name="Grigoriev I.V."/>
            <person name="Hibbett D.S."/>
            <person name="Martin F."/>
        </authorList>
    </citation>
    <scope>NUCLEOTIDE SEQUENCE</scope>
    <source>
        <strain evidence="3">MUT 4182</strain>
    </source>
</reference>
<organism evidence="3 4">
    <name type="scientific">Tulasnella calospora MUT 4182</name>
    <dbReference type="NCBI Taxonomy" id="1051891"/>
    <lineage>
        <taxon>Eukaryota</taxon>
        <taxon>Fungi</taxon>
        <taxon>Dikarya</taxon>
        <taxon>Basidiomycota</taxon>
        <taxon>Agaricomycotina</taxon>
        <taxon>Agaricomycetes</taxon>
        <taxon>Cantharellales</taxon>
        <taxon>Tulasnellaceae</taxon>
        <taxon>Tulasnella</taxon>
    </lineage>
</organism>
<name>A0A0C3QW89_9AGAM</name>
<proteinExistence type="predicted"/>
<keyword evidence="4" id="KW-1185">Reference proteome</keyword>
<evidence type="ECO:0000313" key="2">
    <source>
        <dbReference type="EMBL" id="KIO16085.1"/>
    </source>
</evidence>
<dbReference type="EMBL" id="KN823682">
    <property type="protein sequence ID" value="KIO16085.1"/>
    <property type="molecule type" value="Genomic_DNA"/>
</dbReference>
<dbReference type="EMBL" id="KN822945">
    <property type="protein sequence ID" value="KIO34036.1"/>
    <property type="molecule type" value="Genomic_DNA"/>
</dbReference>
<accession>A0A0C3QW89</accession>
<dbReference type="HOGENOM" id="CLU_3089020_0_0_1"/>
<evidence type="ECO:0000313" key="4">
    <source>
        <dbReference type="Proteomes" id="UP000054248"/>
    </source>
</evidence>
<gene>
    <name evidence="3" type="ORF">M407DRAFT_240877</name>
    <name evidence="2" type="ORF">M407DRAFT_247078</name>
</gene>
<dbReference type="Proteomes" id="UP000054248">
    <property type="component" value="Unassembled WGS sequence"/>
</dbReference>
<dbReference type="AlphaFoldDB" id="A0A0C3QW89"/>
<evidence type="ECO:0000313" key="3">
    <source>
        <dbReference type="EMBL" id="KIO34036.1"/>
    </source>
</evidence>
<reference evidence="4" key="2">
    <citation type="submission" date="2015-01" db="EMBL/GenBank/DDBJ databases">
        <title>Evolutionary Origins and Diversification of the Mycorrhizal Mutualists.</title>
        <authorList>
            <consortium name="DOE Joint Genome Institute"/>
            <consortium name="Mycorrhizal Genomics Consortium"/>
            <person name="Kohler A."/>
            <person name="Kuo A."/>
            <person name="Nagy L.G."/>
            <person name="Floudas D."/>
            <person name="Copeland A."/>
            <person name="Barry K.W."/>
            <person name="Cichocki N."/>
            <person name="Veneault-Fourrey C."/>
            <person name="LaButti K."/>
            <person name="Lindquist E.A."/>
            <person name="Lipzen A."/>
            <person name="Lundell T."/>
            <person name="Morin E."/>
            <person name="Murat C."/>
            <person name="Riley R."/>
            <person name="Ohm R."/>
            <person name="Sun H."/>
            <person name="Tunlid A."/>
            <person name="Henrissat B."/>
            <person name="Grigoriev I.V."/>
            <person name="Hibbett D.S."/>
            <person name="Martin F."/>
        </authorList>
    </citation>
    <scope>NUCLEOTIDE SEQUENCE [LARGE SCALE GENOMIC DNA]</scope>
    <source>
        <strain evidence="4">MUT 4182</strain>
    </source>
</reference>
<feature type="compositionally biased region" description="Basic and acidic residues" evidence="1">
    <location>
        <begin position="1"/>
        <end position="28"/>
    </location>
</feature>
<reference evidence="3 4" key="1">
    <citation type="submission" date="2014-04" db="EMBL/GenBank/DDBJ databases">
        <authorList>
            <consortium name="DOE Joint Genome Institute"/>
            <person name="Kuo A."/>
            <person name="Girlanda M."/>
            <person name="Perotto S."/>
            <person name="Kohler A."/>
            <person name="Nagy L.G."/>
            <person name="Floudas D."/>
            <person name="Copeland A."/>
            <person name="Barry K.W."/>
            <person name="Cichocki N."/>
            <person name="Veneault-Fourrey C."/>
            <person name="LaButti K."/>
            <person name="Lindquist E.A."/>
            <person name="Lipzen A."/>
            <person name="Lundell T."/>
            <person name="Morin E."/>
            <person name="Murat C."/>
            <person name="Sun H."/>
            <person name="Tunlid A."/>
            <person name="Henrissat B."/>
            <person name="Grigoriev I.V."/>
            <person name="Hibbett D.S."/>
            <person name="Martin F."/>
            <person name="Nordberg H.P."/>
            <person name="Cantor M.N."/>
            <person name="Hua S.X."/>
        </authorList>
    </citation>
    <scope>NUCLEOTIDE SEQUENCE [LARGE SCALE GENOMIC DNA]</scope>
    <source>
        <strain evidence="3 4">MUT 4182</strain>
    </source>
</reference>